<dbReference type="RefSeq" id="WP_265766309.1">
    <property type="nucleotide sequence ID" value="NZ_JAGGJA010000007.1"/>
</dbReference>
<organism evidence="2 3">
    <name type="scientific">Fodinibius salsisoli</name>
    <dbReference type="NCBI Taxonomy" id="2820877"/>
    <lineage>
        <taxon>Bacteria</taxon>
        <taxon>Pseudomonadati</taxon>
        <taxon>Balneolota</taxon>
        <taxon>Balneolia</taxon>
        <taxon>Balneolales</taxon>
        <taxon>Balneolaceae</taxon>
        <taxon>Fodinibius</taxon>
    </lineage>
</organism>
<name>A0ABT3PNS8_9BACT</name>
<evidence type="ECO:0000313" key="3">
    <source>
        <dbReference type="Proteomes" id="UP001207918"/>
    </source>
</evidence>
<evidence type="ECO:0000256" key="1">
    <source>
        <dbReference type="SAM" id="Phobius"/>
    </source>
</evidence>
<keyword evidence="1" id="KW-0472">Membrane</keyword>
<feature type="transmembrane region" description="Helical" evidence="1">
    <location>
        <begin position="20"/>
        <end position="38"/>
    </location>
</feature>
<sequence length="156" mass="17890">MQTLNLQSNHSSTFAKIMRVLLGLWGLMYITSFFGTYFNGDELTWILILQGIVGVALVAAALLGTQFGNPKEVTLNADFIRTDEGASYTRTAYWKKIDSLSLMRFGIRITYQSGTPERFRLPFLSTKEFKALEDWLIDKTARQGITFSKKPWWKLF</sequence>
<proteinExistence type="predicted"/>
<keyword evidence="1" id="KW-1133">Transmembrane helix</keyword>
<reference evidence="2 3" key="1">
    <citation type="submission" date="2021-03" db="EMBL/GenBank/DDBJ databases">
        <title>Aliifodinibius sp. nov., a new bacterium isolated from saline soil.</title>
        <authorList>
            <person name="Galisteo C."/>
            <person name="De La Haba R."/>
            <person name="Sanchez-Porro C."/>
            <person name="Ventosa A."/>
        </authorList>
    </citation>
    <scope>NUCLEOTIDE SEQUENCE [LARGE SCALE GENOMIC DNA]</scope>
    <source>
        <strain evidence="2 3">1BSP15-2V2</strain>
    </source>
</reference>
<dbReference type="EMBL" id="JAGGJA010000007">
    <property type="protein sequence ID" value="MCW9707517.1"/>
    <property type="molecule type" value="Genomic_DNA"/>
</dbReference>
<keyword evidence="3" id="KW-1185">Reference proteome</keyword>
<gene>
    <name evidence="2" type="ORF">J6I44_11685</name>
</gene>
<dbReference type="Proteomes" id="UP001207918">
    <property type="component" value="Unassembled WGS sequence"/>
</dbReference>
<comment type="caution">
    <text evidence="2">The sequence shown here is derived from an EMBL/GenBank/DDBJ whole genome shotgun (WGS) entry which is preliminary data.</text>
</comment>
<evidence type="ECO:0008006" key="4">
    <source>
        <dbReference type="Google" id="ProtNLM"/>
    </source>
</evidence>
<protein>
    <recommendedName>
        <fullName evidence="4">YcxB-like protein</fullName>
    </recommendedName>
</protein>
<evidence type="ECO:0000313" key="2">
    <source>
        <dbReference type="EMBL" id="MCW9707517.1"/>
    </source>
</evidence>
<keyword evidence="1" id="KW-0812">Transmembrane</keyword>
<accession>A0ABT3PNS8</accession>
<feature type="transmembrane region" description="Helical" evidence="1">
    <location>
        <begin position="44"/>
        <end position="63"/>
    </location>
</feature>